<gene>
    <name evidence="2" type="ORF">CYR79_09850</name>
</gene>
<protein>
    <submittedName>
        <fullName evidence="2">Uncharacterized protein</fullName>
    </submittedName>
</protein>
<accession>A0A2I2A8R1</accession>
<reference evidence="3" key="1">
    <citation type="submission" date="2017-12" db="EMBL/GenBank/DDBJ databases">
        <authorList>
            <person name="Christensen H."/>
        </authorList>
    </citation>
    <scope>NUCLEOTIDE SEQUENCE [LARGE SCALE GENOMIC DNA]</scope>
    <source>
        <strain evidence="3">268A</strain>
    </source>
</reference>
<sequence>MQIYILNRARETLATTASIYNDKHTLTLEAGSSSYEFTIDKSDEASHYLDSGNYIVLQDDKGKTWLFTILDYEETHNTKTVYAEDAGIELINKAVDIWKGDGPHPFSYYFDLVTKGTPWKLGVNQLAGLERTLTYEGRDTGLGRLLSILKGFDNAECTFDVTVKMNAPAEFKINVYKQVGNDRSDVQIVYNNELNDITKKESRAEFVTALAGVGGQIQTEDGSEGGNIDFSELEYNKSGFVTKKGDKFLRAVDANRIFNPGQESYIESFYEYDTQSPSELLNRTLSKLKTYSEPQYTYTADVKVIDSSLVLGDTVTILDHDYNPALYLSARVAKLVKSYTDPAQNEIEFTNYRLLNSALADKLARLQVIVNTLPSASRVSAIETNLTKLTKQQEEVIVKVESANGKNTNYYGGSQPESAKQGDSWFYTDEEGNQGIKQYQDGVWVDVISSKFGPKIEADIKQAQADAEALSSEVESAKKQAQEAFAKAGFNADEISNVKTATSEVTETLTSTVRQASELSESLKDVASETASRYSTVSSELSGARNSLTAKASELAKEVASNSANITKANSQLYSQSEGLAKVSQSATKMEQTMTDLSGRVHTVETTASETKEALADAKGNITTLTKRADGTETKIADAQGRVQTLESRAGKWDLELSKKVDNATYNAGIQNLGNQINLKANKTDLDGYATKAQLSVESDRITQQASAISSVTTIANGANSKIDNLSFGGRNLLNGSSTLKIVGQADSNVKDGTWRLSNWGNSTPLQNVTNELPPVVGATNTIKISPLTGVAQDRASLSKGTYTFSVWLKGTKGAKYRIQPFWNNTATYAISGERTLITSDWDRVSFTVDLKTDESVISTAYVYNHDKTNVLYMAAPQLEKGSKPSDYSLSQNDLQRLASEDTASQINQYNTGTVQPIKGIANDALGKANSANDKIDGLRIGGRNLLKGTSDQFKTISNSGWMWAHTWTNNDNNTAKISLANFHTGDYLTYSAWIINDSDVDVIPEVTFFDKNLGVLNGTRGNVLRPGQSGLVTNTRQIGTDDCYVRPTIISTNGQAGVHQIRIKEEMLTLGNVRLPWQPSDLDLPDTIVSTVTTTTNAKQIVDKSGIYSEVTKLVDTKVGNVTTQLETYKHTVDDTGVKLKDVMGALKLDSNGNLTSNFNKLIKTASGVEERYTQLNGKIDGIVVGGKNLLDNSDGQLVMGYEIDNTTWTNGKATLVYNHDYSKTNKSSEILPQTGSRNQWYRVSKDEELTQSIIVETDATYNPNGVYEFTWFTPEFGHRLITANIDVLGTNKYRLWCSFKWDKDLSCNVRIMDIQNLAKVLQINTSGTYISFYHPQIERGNKPSDWGMSDNDINKKISDANASIAKTNETIKTVDGTVATVKNNLDKTKSIVTQLSNLFDVTVGDSSVSVTNNGVLVKGKQIHIDGQTLIDNGVIQGAKIADASIGTAKIADAAITSAKIANLDVNKLSGNKSTFVQSVWNGISNSVNITPTGLESASGSNQTTITGGRIETNSLWAKDYITVGRHESDPRQRWGIDIDRKGMWFGVPVKKNGAVGNNAGDYQYEIQGAIKGYGWDYARTEINGNGASGIMIGLAEQGMWSGNYGGDFIGIGRFVKNEYQTLDSAQHDFALTYNATGAGFAVPGNAVHIWKDTYIHGVTHLGYNGSTKNRVGIRTAWVSWSDWHNERYACLVNDGPYWGGIAFPYNGNTVIFSFSGKRDSWAGSGTQYTGYGDY</sequence>
<organism evidence="2 3">
    <name type="scientific">Ligilactobacillus agilis</name>
    <dbReference type="NCBI Taxonomy" id="1601"/>
    <lineage>
        <taxon>Bacteria</taxon>
        <taxon>Bacillati</taxon>
        <taxon>Bacillota</taxon>
        <taxon>Bacilli</taxon>
        <taxon>Lactobacillales</taxon>
        <taxon>Lactobacillaceae</taxon>
        <taxon>Ligilactobacillus</taxon>
    </lineage>
</organism>
<name>A0A2I2A8R1_9LACO</name>
<dbReference type="EMBL" id="PKGI01000051">
    <property type="protein sequence ID" value="PLA75779.1"/>
    <property type="molecule type" value="Genomic_DNA"/>
</dbReference>
<evidence type="ECO:0000313" key="3">
    <source>
        <dbReference type="Proteomes" id="UP000234579"/>
    </source>
</evidence>
<dbReference type="SUPFAM" id="SSF57997">
    <property type="entry name" value="Tropomyosin"/>
    <property type="match status" value="1"/>
</dbReference>
<dbReference type="Gene3D" id="1.20.5.340">
    <property type="match status" value="1"/>
</dbReference>
<proteinExistence type="predicted"/>
<evidence type="ECO:0000313" key="2">
    <source>
        <dbReference type="EMBL" id="PLA75779.1"/>
    </source>
</evidence>
<dbReference type="Proteomes" id="UP000234579">
    <property type="component" value="Unassembled WGS sequence"/>
</dbReference>
<keyword evidence="1" id="KW-0175">Coiled coil</keyword>
<dbReference type="RefSeq" id="WP_101812373.1">
    <property type="nucleotide sequence ID" value="NZ_PKGI01000051.1"/>
</dbReference>
<evidence type="ECO:0000256" key="1">
    <source>
        <dbReference type="SAM" id="Coils"/>
    </source>
</evidence>
<feature type="coiled-coil region" evidence="1">
    <location>
        <begin position="460"/>
        <end position="487"/>
    </location>
</feature>
<comment type="caution">
    <text evidence="2">The sequence shown here is derived from an EMBL/GenBank/DDBJ whole genome shotgun (WGS) entry which is preliminary data.</text>
</comment>